<feature type="domain" description="Aminoglycoside phosphotransferase" evidence="13">
    <location>
        <begin position="36"/>
        <end position="250"/>
    </location>
</feature>
<dbReference type="Gene3D" id="3.30.200.20">
    <property type="entry name" value="Phosphorylase Kinase, domain 1"/>
    <property type="match status" value="1"/>
</dbReference>
<evidence type="ECO:0000313" key="14">
    <source>
        <dbReference type="EMBL" id="SFM73489.1"/>
    </source>
</evidence>
<dbReference type="InterPro" id="IPR024165">
    <property type="entry name" value="Kan/Strep_kinase"/>
</dbReference>
<evidence type="ECO:0000256" key="2">
    <source>
        <dbReference type="ARBA" id="ARBA00012193"/>
    </source>
</evidence>
<feature type="binding site" evidence="12">
    <location>
        <position position="203"/>
    </location>
    <ligand>
        <name>Mg(2+)</name>
        <dbReference type="ChEBI" id="CHEBI:18420"/>
    </ligand>
</feature>
<dbReference type="InterPro" id="IPR011009">
    <property type="entry name" value="Kinase-like_dom_sf"/>
</dbReference>
<evidence type="ECO:0000256" key="12">
    <source>
        <dbReference type="PIRSR" id="PIRSR000706-2"/>
    </source>
</evidence>
<dbReference type="GO" id="GO:0046872">
    <property type="term" value="F:metal ion binding"/>
    <property type="evidence" value="ECO:0007669"/>
    <property type="project" value="UniProtKB-KW"/>
</dbReference>
<dbReference type="InterPro" id="IPR002575">
    <property type="entry name" value="Aminoglycoside_PTrfase"/>
</dbReference>
<name>A0A1I4T9U3_9BURK</name>
<evidence type="ECO:0000256" key="11">
    <source>
        <dbReference type="PIRSR" id="PIRSR000706-1"/>
    </source>
</evidence>
<dbReference type="Pfam" id="PF01636">
    <property type="entry name" value="APH"/>
    <property type="match status" value="1"/>
</dbReference>
<evidence type="ECO:0000256" key="9">
    <source>
        <dbReference type="ARBA" id="ARBA00048925"/>
    </source>
</evidence>
<keyword evidence="6 10" id="KW-0418">Kinase</keyword>
<dbReference type="Proteomes" id="UP000199470">
    <property type="component" value="Unassembled WGS sequence"/>
</dbReference>
<dbReference type="PIRSF" id="PIRSF000706">
    <property type="entry name" value="Kanamycin_kin"/>
    <property type="match status" value="1"/>
</dbReference>
<proteinExistence type="inferred from homology"/>
<keyword evidence="15" id="KW-1185">Reference proteome</keyword>
<evidence type="ECO:0000256" key="1">
    <source>
        <dbReference type="ARBA" id="ARBA00006219"/>
    </source>
</evidence>
<evidence type="ECO:0000256" key="10">
    <source>
        <dbReference type="PIRNR" id="PIRNR000706"/>
    </source>
</evidence>
<dbReference type="SUPFAM" id="SSF56112">
    <property type="entry name" value="Protein kinase-like (PK-like)"/>
    <property type="match status" value="1"/>
</dbReference>
<sequence length="258" mass="28931">MPFHLPPEISRFIGDAPLRRDAVGESPCPVNRFQRGNDVFFLKTSAPQYAPTSYSVAREADVLRWLSGRLRVPELVCVARHEGYEHMITRTVPGVPLSLLVANDRAVSDLFLEAVRLVQSVPVADCPFDSSTSVRLRELDYLLGKDLVADDYDLLQWPGLATPPDLQARLKATVPPEDLVFSHGDLGDINVFVDAREELYFIDLGRGGRADRWLDITFIHRNLREEVSASAAADFLARLGLPDAPAKREFFEQLDELF</sequence>
<dbReference type="GO" id="GO:0005524">
    <property type="term" value="F:ATP binding"/>
    <property type="evidence" value="ECO:0007669"/>
    <property type="project" value="UniProtKB-KW"/>
</dbReference>
<evidence type="ECO:0000256" key="7">
    <source>
        <dbReference type="ARBA" id="ARBA00022840"/>
    </source>
</evidence>
<evidence type="ECO:0000256" key="3">
    <source>
        <dbReference type="ARBA" id="ARBA00017903"/>
    </source>
</evidence>
<keyword evidence="12" id="KW-0479">Metal-binding</keyword>
<gene>
    <name evidence="14" type="ORF">SAMN02982985_05119</name>
</gene>
<keyword evidence="7 10" id="KW-0067">ATP-binding</keyword>
<feature type="binding site" evidence="12">
    <location>
        <position position="190"/>
    </location>
    <ligand>
        <name>Mg(2+)</name>
        <dbReference type="ChEBI" id="CHEBI:18420"/>
    </ligand>
</feature>
<dbReference type="AlphaFoldDB" id="A0A1I4T9U3"/>
<comment type="catalytic activity">
    <reaction evidence="9">
        <text>kanamycin A + ATP = kanamycin 3'-phosphate + ADP + H(+)</text>
        <dbReference type="Rhea" id="RHEA:24256"/>
        <dbReference type="ChEBI" id="CHEBI:15378"/>
        <dbReference type="ChEBI" id="CHEBI:30616"/>
        <dbReference type="ChEBI" id="CHEBI:57909"/>
        <dbReference type="ChEBI" id="CHEBI:58214"/>
        <dbReference type="ChEBI" id="CHEBI:456216"/>
        <dbReference type="EC" id="2.7.1.95"/>
    </reaction>
</comment>
<dbReference type="NCBIfam" id="NF033068">
    <property type="entry name" value="APH_3p"/>
    <property type="match status" value="1"/>
</dbReference>
<feature type="active site" description="Proton acceptor" evidence="11">
    <location>
        <position position="185"/>
    </location>
</feature>
<keyword evidence="8 10" id="KW-0046">Antibiotic resistance</keyword>
<evidence type="ECO:0000256" key="4">
    <source>
        <dbReference type="ARBA" id="ARBA00022679"/>
    </source>
</evidence>
<comment type="similarity">
    <text evidence="1 10">Belongs to the aminoglycoside phosphotransferase family.</text>
</comment>
<keyword evidence="4 10" id="KW-0808">Transferase</keyword>
<reference evidence="14 15" key="1">
    <citation type="submission" date="2016-10" db="EMBL/GenBank/DDBJ databases">
        <authorList>
            <person name="de Groot N.N."/>
        </authorList>
    </citation>
    <scope>NUCLEOTIDE SEQUENCE [LARGE SCALE GENOMIC DNA]</scope>
    <source>
        <strain evidence="14 15">ATCC 43154</strain>
    </source>
</reference>
<evidence type="ECO:0000313" key="15">
    <source>
        <dbReference type="Proteomes" id="UP000199470"/>
    </source>
</evidence>
<dbReference type="OrthoDB" id="3806873at2"/>
<dbReference type="EMBL" id="FOTW01000030">
    <property type="protein sequence ID" value="SFM73489.1"/>
    <property type="molecule type" value="Genomic_DNA"/>
</dbReference>
<keyword evidence="5 10" id="KW-0547">Nucleotide-binding</keyword>
<dbReference type="EC" id="2.7.1.95" evidence="2"/>
<evidence type="ECO:0000259" key="13">
    <source>
        <dbReference type="Pfam" id="PF01636"/>
    </source>
</evidence>
<organism evidence="14 15">
    <name type="scientific">Rugamonas rubra</name>
    <dbReference type="NCBI Taxonomy" id="758825"/>
    <lineage>
        <taxon>Bacteria</taxon>
        <taxon>Pseudomonadati</taxon>
        <taxon>Pseudomonadota</taxon>
        <taxon>Betaproteobacteria</taxon>
        <taxon>Burkholderiales</taxon>
        <taxon>Oxalobacteraceae</taxon>
        <taxon>Telluria group</taxon>
        <taxon>Rugamonas</taxon>
    </lineage>
</organism>
<dbReference type="CDD" id="cd05150">
    <property type="entry name" value="APH"/>
    <property type="match status" value="1"/>
</dbReference>
<evidence type="ECO:0000256" key="5">
    <source>
        <dbReference type="ARBA" id="ARBA00022741"/>
    </source>
</evidence>
<evidence type="ECO:0000256" key="8">
    <source>
        <dbReference type="ARBA" id="ARBA00023251"/>
    </source>
</evidence>
<dbReference type="GO" id="GO:0008910">
    <property type="term" value="F:kanamycin kinase activity"/>
    <property type="evidence" value="ECO:0007669"/>
    <property type="project" value="UniProtKB-EC"/>
</dbReference>
<protein>
    <recommendedName>
        <fullName evidence="3">Aminoglycoside 3'-phosphotransferase</fullName>
        <ecNumber evidence="2">2.7.1.95</ecNumber>
    </recommendedName>
</protein>
<dbReference type="Gene3D" id="3.90.1200.10">
    <property type="match status" value="1"/>
</dbReference>
<keyword evidence="12" id="KW-0460">Magnesium</keyword>
<accession>A0A1I4T9U3</accession>
<evidence type="ECO:0000256" key="6">
    <source>
        <dbReference type="ARBA" id="ARBA00022777"/>
    </source>
</evidence>
<dbReference type="GO" id="GO:0046677">
    <property type="term" value="P:response to antibiotic"/>
    <property type="evidence" value="ECO:0007669"/>
    <property type="project" value="UniProtKB-KW"/>
</dbReference>